<sequence>MYSSRTLRILDNAKSGICEGENLDRDTSDIILDKVELSINSLDSIDQPTQMNEPDLSELLDTGTSDVCTINWFSEVIETDTRLVVSANIQESSSTHTSSDIAEHQNQQLGCDELHSSFSEDSDDSMKDAEFVASSTSSTSSSCSGCSECSNSEAENINPNLTRENPGDQDDTQDSQAPQHDVIEPEDQPVIQKSPVSQLEASASSMSDEAQLATMGCVEQFQNFIRNEISRTGKPHTSTSADVTETADDLNLLIRESVIGRNTPEVNAIEEQHHAKLRKNSLKNSEKQCKRKILEERSDYSNVEDFELQVRSESHGKLQIVLQMLAETQLILNHIQGGFEQVPVQDPSQPLHEVMKCIPIDSADKLQSLELELNDPTSKNFLMLCMKKAGGTNGREFVVRNLRKIFVDSFASKTSWCGQRNNIRINNLKLIKLLQDVAQTPYLN</sequence>
<feature type="compositionally biased region" description="Polar residues" evidence="1">
    <location>
        <begin position="194"/>
        <end position="207"/>
    </location>
</feature>
<keyword evidence="3" id="KW-1185">Reference proteome</keyword>
<gene>
    <name evidence="2" type="ORF">RN001_011253</name>
</gene>
<reference evidence="3" key="1">
    <citation type="submission" date="2023-01" db="EMBL/GenBank/DDBJ databases">
        <title>Key to firefly adult light organ development and bioluminescence: homeobox transcription factors regulate luciferase expression and transportation to peroxisome.</title>
        <authorList>
            <person name="Fu X."/>
        </authorList>
    </citation>
    <scope>NUCLEOTIDE SEQUENCE [LARGE SCALE GENOMIC DNA]</scope>
</reference>
<feature type="compositionally biased region" description="Low complexity" evidence="1">
    <location>
        <begin position="133"/>
        <end position="156"/>
    </location>
</feature>
<dbReference type="Proteomes" id="UP001353858">
    <property type="component" value="Unassembled WGS sequence"/>
</dbReference>
<organism evidence="2 3">
    <name type="scientific">Aquatica leii</name>
    <dbReference type="NCBI Taxonomy" id="1421715"/>
    <lineage>
        <taxon>Eukaryota</taxon>
        <taxon>Metazoa</taxon>
        <taxon>Ecdysozoa</taxon>
        <taxon>Arthropoda</taxon>
        <taxon>Hexapoda</taxon>
        <taxon>Insecta</taxon>
        <taxon>Pterygota</taxon>
        <taxon>Neoptera</taxon>
        <taxon>Endopterygota</taxon>
        <taxon>Coleoptera</taxon>
        <taxon>Polyphaga</taxon>
        <taxon>Elateriformia</taxon>
        <taxon>Elateroidea</taxon>
        <taxon>Lampyridae</taxon>
        <taxon>Luciolinae</taxon>
        <taxon>Aquatica</taxon>
    </lineage>
</organism>
<evidence type="ECO:0000313" key="2">
    <source>
        <dbReference type="EMBL" id="KAK4878747.1"/>
    </source>
</evidence>
<protein>
    <recommendedName>
        <fullName evidence="4">DUF4806 domain-containing protein</fullName>
    </recommendedName>
</protein>
<evidence type="ECO:0008006" key="4">
    <source>
        <dbReference type="Google" id="ProtNLM"/>
    </source>
</evidence>
<comment type="caution">
    <text evidence="2">The sequence shown here is derived from an EMBL/GenBank/DDBJ whole genome shotgun (WGS) entry which is preliminary data.</text>
</comment>
<feature type="region of interest" description="Disordered" evidence="1">
    <location>
        <begin position="115"/>
        <end position="207"/>
    </location>
</feature>
<evidence type="ECO:0000256" key="1">
    <source>
        <dbReference type="SAM" id="MobiDB-lite"/>
    </source>
</evidence>
<dbReference type="EMBL" id="JARPUR010000004">
    <property type="protein sequence ID" value="KAK4878747.1"/>
    <property type="molecule type" value="Genomic_DNA"/>
</dbReference>
<proteinExistence type="predicted"/>
<name>A0AAN7SEX5_9COLE</name>
<evidence type="ECO:0000313" key="3">
    <source>
        <dbReference type="Proteomes" id="UP001353858"/>
    </source>
</evidence>
<accession>A0AAN7SEX5</accession>
<dbReference type="AlphaFoldDB" id="A0AAN7SEX5"/>